<name>A0A7C4B8N0_THEPE</name>
<reference evidence="2" key="1">
    <citation type="journal article" date="2020" name="mSystems">
        <title>Genome- and Community-Level Interaction Insights into Carbon Utilization and Element Cycling Functions of Hydrothermarchaeota in Hydrothermal Sediment.</title>
        <authorList>
            <person name="Zhou Z."/>
            <person name="Liu Y."/>
            <person name="Xu W."/>
            <person name="Pan J."/>
            <person name="Luo Z.H."/>
            <person name="Li M."/>
        </authorList>
    </citation>
    <scope>NUCLEOTIDE SEQUENCE [LARGE SCALE GENOMIC DNA]</scope>
    <source>
        <strain evidence="2">SpSt-735</strain>
    </source>
</reference>
<accession>A0A7C4B8N0</accession>
<keyword evidence="1" id="KW-0812">Transmembrane</keyword>
<feature type="transmembrane region" description="Helical" evidence="1">
    <location>
        <begin position="157"/>
        <end position="178"/>
    </location>
</feature>
<evidence type="ECO:0000256" key="1">
    <source>
        <dbReference type="SAM" id="Phobius"/>
    </source>
</evidence>
<gene>
    <name evidence="2" type="ORF">ENV17_01125</name>
</gene>
<dbReference type="AlphaFoldDB" id="A0A7C4B8N0"/>
<feature type="transmembrane region" description="Helical" evidence="1">
    <location>
        <begin position="75"/>
        <end position="92"/>
    </location>
</feature>
<keyword evidence="1" id="KW-0472">Membrane</keyword>
<proteinExistence type="predicted"/>
<dbReference type="EMBL" id="DTFI01000034">
    <property type="protein sequence ID" value="HGI42975.1"/>
    <property type="molecule type" value="Genomic_DNA"/>
</dbReference>
<evidence type="ECO:0000313" key="2">
    <source>
        <dbReference type="EMBL" id="HGI42975.1"/>
    </source>
</evidence>
<sequence>MTGRLLLSGLAFAAAALVILSTIYPWWVMNVREIVTNRMSYIHIYAYGLVHNMTELRQWVLRHETPPHLMLAAKAYLYGSAALAAAAAVLILKSRAKPASKLLVGLGALYLLYTLAFLPVLHEGTSTAPEKIPMQGELWIFLYEYSLHVVTYFDTGYYLSIISSLLLLAAGLLAARVLKDDKRG</sequence>
<organism evidence="2">
    <name type="scientific">Thermofilum pendens</name>
    <dbReference type="NCBI Taxonomy" id="2269"/>
    <lineage>
        <taxon>Archaea</taxon>
        <taxon>Thermoproteota</taxon>
        <taxon>Thermoprotei</taxon>
        <taxon>Thermofilales</taxon>
        <taxon>Thermofilaceae</taxon>
        <taxon>Thermofilum</taxon>
    </lineage>
</organism>
<feature type="transmembrane region" description="Helical" evidence="1">
    <location>
        <begin position="99"/>
        <end position="121"/>
    </location>
</feature>
<protein>
    <submittedName>
        <fullName evidence="2">Uncharacterized protein</fullName>
    </submittedName>
</protein>
<keyword evidence="1" id="KW-1133">Transmembrane helix</keyword>
<comment type="caution">
    <text evidence="2">The sequence shown here is derived from an EMBL/GenBank/DDBJ whole genome shotgun (WGS) entry which is preliminary data.</text>
</comment>